<evidence type="ECO:0000256" key="5">
    <source>
        <dbReference type="ARBA" id="ARBA00022692"/>
    </source>
</evidence>
<evidence type="ECO:0000256" key="7">
    <source>
        <dbReference type="ARBA" id="ARBA00023136"/>
    </source>
</evidence>
<keyword evidence="4 10" id="KW-0762">Sugar transport</keyword>
<reference evidence="10" key="1">
    <citation type="submission" date="2022-09" db="EMBL/GenBank/DDBJ databases">
        <title>Novel Mycoplasma species identified in domestic and wild animals.</title>
        <authorList>
            <person name="Volokhov D.V."/>
            <person name="Furtak V.A."/>
            <person name="Zagorodnyaya T.A."/>
        </authorList>
    </citation>
    <scope>NUCLEOTIDE SEQUENCE</scope>
    <source>
        <strain evidence="10">Oakley</strain>
    </source>
</reference>
<feature type="transmembrane region" description="Helical" evidence="8">
    <location>
        <begin position="12"/>
        <end position="39"/>
    </location>
</feature>
<keyword evidence="7 8" id="KW-0472">Membrane</keyword>
<organism evidence="10 11">
    <name type="scientific">Paracholeplasma manati</name>
    <dbReference type="NCBI Taxonomy" id="591373"/>
    <lineage>
        <taxon>Bacteria</taxon>
        <taxon>Bacillati</taxon>
        <taxon>Mycoplasmatota</taxon>
        <taxon>Mollicutes</taxon>
        <taxon>Acholeplasmatales</taxon>
        <taxon>Acholeplasmataceae</taxon>
        <taxon>Paracholeplasma</taxon>
    </lineage>
</organism>
<evidence type="ECO:0000313" key="10">
    <source>
        <dbReference type="EMBL" id="MCV2231968.1"/>
    </source>
</evidence>
<feature type="transmembrane region" description="Helical" evidence="8">
    <location>
        <begin position="59"/>
        <end position="79"/>
    </location>
</feature>
<dbReference type="RefSeq" id="WP_263608121.1">
    <property type="nucleotide sequence ID" value="NZ_JAOVQM010000002.1"/>
</dbReference>
<evidence type="ECO:0000256" key="1">
    <source>
        <dbReference type="ARBA" id="ARBA00004651"/>
    </source>
</evidence>
<dbReference type="InterPro" id="IPR003352">
    <property type="entry name" value="PTS_EIIC"/>
</dbReference>
<sequence>MNHMENKRKLVLNFFITSFNGMAIGLFSTLIIGVILGQFSKLFGYLPGFDFASQGLLDLSNILKPFMGIGIGFGVAIALKMDGIKLVVAGVSGGIATKLYNDPMVAYIVTISVYLAFKGVLSNKTPIDILLVPLLGTLVAYMVASLIGAPIQETMQAIGRFIDAATTLQPFLMGVVIAVIMGMALTAPISSAAIAIAISLGGIAGGAAVVGCSVQMLGFAVMSRKDNNIGTVISIAIGTSMLQFKNILKKPIIWLPTILVSAILGPVSTLIFKTQTVPTGSGMGTSGLVGQFATLEAMGTNAAAFSAILVLQIALPIVLVYVTDVLFRKYNLIQPGDLKL</sequence>
<dbReference type="Proteomes" id="UP001177160">
    <property type="component" value="Unassembled WGS sequence"/>
</dbReference>
<comment type="caution">
    <text evidence="10">The sequence shown here is derived from an EMBL/GenBank/DDBJ whole genome shotgun (WGS) entry which is preliminary data.</text>
</comment>
<feature type="transmembrane region" description="Helical" evidence="8">
    <location>
        <begin position="302"/>
        <end position="322"/>
    </location>
</feature>
<evidence type="ECO:0000256" key="3">
    <source>
        <dbReference type="ARBA" id="ARBA00022475"/>
    </source>
</evidence>
<accession>A0ABT2Y5G1</accession>
<feature type="domain" description="Phosphotransferase system EIIC" evidence="9">
    <location>
        <begin position="19"/>
        <end position="340"/>
    </location>
</feature>
<dbReference type="Pfam" id="PF13303">
    <property type="entry name" value="PTS_EIIC_2"/>
    <property type="match status" value="1"/>
</dbReference>
<proteinExistence type="predicted"/>
<name>A0ABT2Y5G1_9MOLU</name>
<evidence type="ECO:0000259" key="9">
    <source>
        <dbReference type="Pfam" id="PF13303"/>
    </source>
</evidence>
<evidence type="ECO:0000313" key="11">
    <source>
        <dbReference type="Proteomes" id="UP001177160"/>
    </source>
</evidence>
<evidence type="ECO:0000256" key="2">
    <source>
        <dbReference type="ARBA" id="ARBA00022448"/>
    </source>
</evidence>
<feature type="transmembrane region" description="Helical" evidence="8">
    <location>
        <begin position="129"/>
        <end position="149"/>
    </location>
</feature>
<feature type="transmembrane region" description="Helical" evidence="8">
    <location>
        <begin position="252"/>
        <end position="272"/>
    </location>
</feature>
<feature type="transmembrane region" description="Helical" evidence="8">
    <location>
        <begin position="161"/>
        <end position="185"/>
    </location>
</feature>
<keyword evidence="3" id="KW-1003">Cell membrane</keyword>
<protein>
    <submittedName>
        <fullName evidence="10">PTS sugar transporter subunit IIC</fullName>
    </submittedName>
</protein>
<comment type="subcellular location">
    <subcellularLocation>
        <location evidence="1">Cell membrane</location>
        <topology evidence="1">Multi-pass membrane protein</topology>
    </subcellularLocation>
</comment>
<keyword evidence="5 8" id="KW-0812">Transmembrane</keyword>
<evidence type="ECO:0000256" key="6">
    <source>
        <dbReference type="ARBA" id="ARBA00022989"/>
    </source>
</evidence>
<gene>
    <name evidence="10" type="ORF">N7548_03910</name>
</gene>
<feature type="transmembrane region" description="Helical" evidence="8">
    <location>
        <begin position="99"/>
        <end position="117"/>
    </location>
</feature>
<evidence type="ECO:0000256" key="8">
    <source>
        <dbReference type="SAM" id="Phobius"/>
    </source>
</evidence>
<keyword evidence="11" id="KW-1185">Reference proteome</keyword>
<keyword evidence="6 8" id="KW-1133">Transmembrane helix</keyword>
<dbReference type="EMBL" id="JAOVQM010000002">
    <property type="protein sequence ID" value="MCV2231968.1"/>
    <property type="molecule type" value="Genomic_DNA"/>
</dbReference>
<keyword evidence="2" id="KW-0813">Transport</keyword>
<feature type="transmembrane region" description="Helical" evidence="8">
    <location>
        <begin position="191"/>
        <end position="214"/>
    </location>
</feature>
<evidence type="ECO:0000256" key="4">
    <source>
        <dbReference type="ARBA" id="ARBA00022597"/>
    </source>
</evidence>